<evidence type="ECO:0000313" key="7">
    <source>
        <dbReference type="EMBL" id="NSJ85586.1"/>
    </source>
</evidence>
<keyword evidence="5" id="KW-1133">Transmembrane helix</keyword>
<feature type="domain" description="Surfactant protein C N-terminal propeptide" evidence="6">
    <location>
        <begin position="9"/>
        <end position="58"/>
    </location>
</feature>
<organism evidence="7 8">
    <name type="scientific">Blautia hansenii</name>
    <name type="common">Ruminococcus hansenii</name>
    <dbReference type="NCBI Taxonomy" id="1322"/>
    <lineage>
        <taxon>Bacteria</taxon>
        <taxon>Bacillati</taxon>
        <taxon>Bacillota</taxon>
        <taxon>Clostridia</taxon>
        <taxon>Lachnospirales</taxon>
        <taxon>Lachnospiraceae</taxon>
        <taxon>Blautia</taxon>
    </lineage>
</organism>
<sequence>MFRLSSHCSPFHSYSALQKKKLRFPEVPIPFKSLLFLVVLVFKVVVEVIVEILFKIFQIIRSKETVNSICDSGNGCNCTDNRQYPQYGIFIFFFLFFLQCGN</sequence>
<evidence type="ECO:0000256" key="4">
    <source>
        <dbReference type="ARBA" id="ARBA00023288"/>
    </source>
</evidence>
<keyword evidence="3" id="KW-0564">Palmitate</keyword>
<dbReference type="Proteomes" id="UP000822142">
    <property type="component" value="Unassembled WGS sequence"/>
</dbReference>
<accession>A0ABX2I576</accession>
<keyword evidence="5" id="KW-0812">Transmembrane</keyword>
<gene>
    <name evidence="7" type="ORF">G5A70_05260</name>
</gene>
<dbReference type="EMBL" id="JAAITA010000004">
    <property type="protein sequence ID" value="NSJ85586.1"/>
    <property type="molecule type" value="Genomic_DNA"/>
</dbReference>
<comment type="subcellular location">
    <subcellularLocation>
        <location evidence="1">Secreted</location>
        <location evidence="1">Extracellular space</location>
    </subcellularLocation>
</comment>
<evidence type="ECO:0000256" key="5">
    <source>
        <dbReference type="SAM" id="Phobius"/>
    </source>
</evidence>
<evidence type="ECO:0000259" key="6">
    <source>
        <dbReference type="Pfam" id="PF08999"/>
    </source>
</evidence>
<feature type="transmembrane region" description="Helical" evidence="5">
    <location>
        <begin position="34"/>
        <end position="54"/>
    </location>
</feature>
<protein>
    <recommendedName>
        <fullName evidence="6">Surfactant protein C N-terminal propeptide domain-containing protein</fullName>
    </recommendedName>
</protein>
<keyword evidence="4" id="KW-0449">Lipoprotein</keyword>
<name>A0ABX2I576_BLAHA</name>
<evidence type="ECO:0000256" key="2">
    <source>
        <dbReference type="ARBA" id="ARBA00022525"/>
    </source>
</evidence>
<keyword evidence="2" id="KW-0964">Secreted</keyword>
<dbReference type="InterPro" id="IPR015091">
    <property type="entry name" value="Surfactant_protein_propep"/>
</dbReference>
<evidence type="ECO:0000313" key="8">
    <source>
        <dbReference type="Proteomes" id="UP000822142"/>
    </source>
</evidence>
<proteinExistence type="predicted"/>
<keyword evidence="5" id="KW-0472">Membrane</keyword>
<evidence type="ECO:0000256" key="3">
    <source>
        <dbReference type="ARBA" id="ARBA00023139"/>
    </source>
</evidence>
<keyword evidence="8" id="KW-1185">Reference proteome</keyword>
<evidence type="ECO:0000256" key="1">
    <source>
        <dbReference type="ARBA" id="ARBA00004239"/>
    </source>
</evidence>
<reference evidence="7 8" key="1">
    <citation type="journal article" date="2020" name="Cell Host Microbe">
        <title>Functional and Genomic Variation between Human-Derived Isolates of Lachnospiraceae Reveals Inter- and Intra-Species Diversity.</title>
        <authorList>
            <person name="Sorbara M.T."/>
            <person name="Littmann E.R."/>
            <person name="Fontana E."/>
            <person name="Moody T.U."/>
            <person name="Kohout C.E."/>
            <person name="Gjonbalaj M."/>
            <person name="Eaton V."/>
            <person name="Seok R."/>
            <person name="Leiner I.M."/>
            <person name="Pamer E.G."/>
        </authorList>
    </citation>
    <scope>NUCLEOTIDE SEQUENCE [LARGE SCALE GENOMIC DNA]</scope>
    <source>
        <strain evidence="7 8">MSK.15.26</strain>
    </source>
</reference>
<comment type="caution">
    <text evidence="7">The sequence shown here is derived from an EMBL/GenBank/DDBJ whole genome shotgun (WGS) entry which is preliminary data.</text>
</comment>
<dbReference type="Pfam" id="PF08999">
    <property type="entry name" value="SP_C-Propep"/>
    <property type="match status" value="1"/>
</dbReference>